<comment type="caution">
    <text evidence="2">The sequence shown here is derived from an EMBL/GenBank/DDBJ whole genome shotgun (WGS) entry which is preliminary data.</text>
</comment>
<organism evidence="2 3">
    <name type="scientific">Punica granatum</name>
    <name type="common">Pomegranate</name>
    <dbReference type="NCBI Taxonomy" id="22663"/>
    <lineage>
        <taxon>Eukaryota</taxon>
        <taxon>Viridiplantae</taxon>
        <taxon>Streptophyta</taxon>
        <taxon>Embryophyta</taxon>
        <taxon>Tracheophyta</taxon>
        <taxon>Spermatophyta</taxon>
        <taxon>Magnoliopsida</taxon>
        <taxon>eudicotyledons</taxon>
        <taxon>Gunneridae</taxon>
        <taxon>Pentapetalae</taxon>
        <taxon>rosids</taxon>
        <taxon>malvids</taxon>
        <taxon>Myrtales</taxon>
        <taxon>Lythraceae</taxon>
        <taxon>Punica</taxon>
    </lineage>
</organism>
<dbReference type="Proteomes" id="UP000233551">
    <property type="component" value="Unassembled WGS sequence"/>
</dbReference>
<proteinExistence type="predicted"/>
<accession>A0A2I0LFP2</accession>
<evidence type="ECO:0000256" key="1">
    <source>
        <dbReference type="SAM" id="MobiDB-lite"/>
    </source>
</evidence>
<protein>
    <submittedName>
        <fullName evidence="2">Uncharacterized protein</fullName>
    </submittedName>
</protein>
<reference evidence="2 3" key="1">
    <citation type="submission" date="2017-11" db="EMBL/GenBank/DDBJ databases">
        <title>De-novo sequencing of pomegranate (Punica granatum L.) genome.</title>
        <authorList>
            <person name="Akparov Z."/>
            <person name="Amiraslanov A."/>
            <person name="Hajiyeva S."/>
            <person name="Abbasov M."/>
            <person name="Kaur K."/>
            <person name="Hamwieh A."/>
            <person name="Solovyev V."/>
            <person name="Salamov A."/>
            <person name="Braich B."/>
            <person name="Kosarev P."/>
            <person name="Mahmoud A."/>
            <person name="Hajiyev E."/>
            <person name="Babayeva S."/>
            <person name="Izzatullayeva V."/>
            <person name="Mammadov A."/>
            <person name="Mammadov A."/>
            <person name="Sharifova S."/>
            <person name="Ojaghi J."/>
            <person name="Eynullazada K."/>
            <person name="Bayramov B."/>
            <person name="Abdulazimova A."/>
            <person name="Shahmuradov I."/>
        </authorList>
    </citation>
    <scope>NUCLEOTIDE SEQUENCE [LARGE SCALE GENOMIC DNA]</scope>
    <source>
        <strain evidence="3">cv. AG2017</strain>
        <tissue evidence="2">Leaf</tissue>
    </source>
</reference>
<sequence>MERERGIGAAGDPDPSPSTEVAGTHRGLRRPRWRGRGSRLEASTLNRLGIPSQRFSVDSGLGRQSAIPTPPPRSPASSVGASDLGGRVDVADWQPRPLHQGHWRPPWVPTTSVEGSRSPIGDLDPSFFFDFLLGLK</sequence>
<keyword evidence="3" id="KW-1185">Reference proteome</keyword>
<feature type="compositionally biased region" description="Basic residues" evidence="1">
    <location>
        <begin position="26"/>
        <end position="37"/>
    </location>
</feature>
<name>A0A2I0LFP2_PUNGR</name>
<dbReference type="EMBL" id="PGOL01000003">
    <property type="protein sequence ID" value="PKI79491.1"/>
    <property type="molecule type" value="Genomic_DNA"/>
</dbReference>
<gene>
    <name evidence="2" type="ORF">CRG98_000122</name>
</gene>
<feature type="region of interest" description="Disordered" evidence="1">
    <location>
        <begin position="1"/>
        <end position="119"/>
    </location>
</feature>
<dbReference type="AlphaFoldDB" id="A0A2I0LFP2"/>
<evidence type="ECO:0000313" key="3">
    <source>
        <dbReference type="Proteomes" id="UP000233551"/>
    </source>
</evidence>
<evidence type="ECO:0000313" key="2">
    <source>
        <dbReference type="EMBL" id="PKI79491.1"/>
    </source>
</evidence>